<reference evidence="10" key="1">
    <citation type="submission" date="2024-06" db="EMBL/GenBank/DDBJ databases">
        <authorList>
            <person name="Ryan C."/>
        </authorList>
    </citation>
    <scope>NUCLEOTIDE SEQUENCE [LARGE SCALE GENOMIC DNA]</scope>
</reference>
<reference evidence="9 10" key="2">
    <citation type="submission" date="2024-10" db="EMBL/GenBank/DDBJ databases">
        <authorList>
            <person name="Ryan C."/>
        </authorList>
    </citation>
    <scope>NUCLEOTIDE SEQUENCE [LARGE SCALE GENOMIC DNA]</scope>
</reference>
<evidence type="ECO:0000256" key="2">
    <source>
        <dbReference type="ARBA" id="ARBA00022491"/>
    </source>
</evidence>
<gene>
    <name evidence="9" type="ORF">URODEC1_LOCUS13085</name>
</gene>
<dbReference type="InterPro" id="IPR038933">
    <property type="entry name" value="Ovate"/>
</dbReference>
<dbReference type="InterPro" id="IPR006458">
    <property type="entry name" value="Ovate_C"/>
</dbReference>
<dbReference type="GO" id="GO:0045892">
    <property type="term" value="P:negative regulation of DNA-templated transcription"/>
    <property type="evidence" value="ECO:0007669"/>
    <property type="project" value="UniProtKB-UniRule"/>
</dbReference>
<comment type="function">
    <text evidence="6">Transcriptional repressor that regulates multiple aspects of plant growth and development.</text>
</comment>
<feature type="domain" description="OVATE" evidence="8">
    <location>
        <begin position="167"/>
        <end position="227"/>
    </location>
</feature>
<evidence type="ECO:0000256" key="3">
    <source>
        <dbReference type="ARBA" id="ARBA00023015"/>
    </source>
</evidence>
<evidence type="ECO:0000256" key="5">
    <source>
        <dbReference type="ARBA" id="ARBA00023242"/>
    </source>
</evidence>
<dbReference type="PANTHER" id="PTHR33057">
    <property type="entry name" value="TRANSCRIPTION REPRESSOR OFP7-RELATED"/>
    <property type="match status" value="1"/>
</dbReference>
<evidence type="ECO:0000313" key="9">
    <source>
        <dbReference type="EMBL" id="CAL4908436.1"/>
    </source>
</evidence>
<feature type="region of interest" description="Disordered" evidence="7">
    <location>
        <begin position="79"/>
        <end position="108"/>
    </location>
</feature>
<dbReference type="GO" id="GO:0005634">
    <property type="term" value="C:nucleus"/>
    <property type="evidence" value="ECO:0007669"/>
    <property type="project" value="UniProtKB-SubCell"/>
</dbReference>
<name>A0ABC8WHH8_9POAL</name>
<proteinExistence type="predicted"/>
<keyword evidence="2 6" id="KW-0678">Repressor</keyword>
<keyword evidence="3 6" id="KW-0805">Transcription regulation</keyword>
<dbReference type="NCBIfam" id="TIGR01568">
    <property type="entry name" value="A_thal_3678"/>
    <property type="match status" value="1"/>
</dbReference>
<dbReference type="PANTHER" id="PTHR33057:SF76">
    <property type="entry name" value="TRANSCRIPTION REPRESSOR"/>
    <property type="match status" value="1"/>
</dbReference>
<sequence>MVKGLPFSSLFYTTNSAQDTLPPSPPPPAAPPAWMWPSCKHPRTQSFRTTTPSAAAKTIASLFLVDSGESSFANSSARRAADCASESDDDSPSTESEGGASAAAAEADDMADAIVRGLRSDDRLLFEPHAPSSSILERKPPPAAAAAAGGNGKAAESSFGDGDGVAVAFDSADPYRDFRASMEEMVSAHGGVGDWEWLERMLAWYLGANGRDTHPAIVTAFVDLVVSMAAAAAASASRASSFTLAGSEPGESSSAGGHFSYGGLSVCMAVADPD</sequence>
<evidence type="ECO:0000313" key="10">
    <source>
        <dbReference type="Proteomes" id="UP001497457"/>
    </source>
</evidence>
<keyword evidence="5 6" id="KW-0539">Nucleus</keyword>
<evidence type="ECO:0000256" key="1">
    <source>
        <dbReference type="ARBA" id="ARBA00004123"/>
    </source>
</evidence>
<dbReference type="PROSITE" id="PS51754">
    <property type="entry name" value="OVATE"/>
    <property type="match status" value="1"/>
</dbReference>
<dbReference type="AlphaFoldDB" id="A0ABC8WHH8"/>
<evidence type="ECO:0000256" key="4">
    <source>
        <dbReference type="ARBA" id="ARBA00023163"/>
    </source>
</evidence>
<accession>A0ABC8WHH8</accession>
<protein>
    <recommendedName>
        <fullName evidence="6">Transcription repressor</fullName>
    </recommendedName>
    <alternativeName>
        <fullName evidence="6">Ovate family protein</fullName>
    </alternativeName>
</protein>
<evidence type="ECO:0000259" key="8">
    <source>
        <dbReference type="PROSITE" id="PS51754"/>
    </source>
</evidence>
<organism evidence="9 10">
    <name type="scientific">Urochloa decumbens</name>
    <dbReference type="NCBI Taxonomy" id="240449"/>
    <lineage>
        <taxon>Eukaryota</taxon>
        <taxon>Viridiplantae</taxon>
        <taxon>Streptophyta</taxon>
        <taxon>Embryophyta</taxon>
        <taxon>Tracheophyta</taxon>
        <taxon>Spermatophyta</taxon>
        <taxon>Magnoliopsida</taxon>
        <taxon>Liliopsida</taxon>
        <taxon>Poales</taxon>
        <taxon>Poaceae</taxon>
        <taxon>PACMAD clade</taxon>
        <taxon>Panicoideae</taxon>
        <taxon>Panicodae</taxon>
        <taxon>Paniceae</taxon>
        <taxon>Melinidinae</taxon>
        <taxon>Urochloa</taxon>
    </lineage>
</organism>
<dbReference type="Proteomes" id="UP001497457">
    <property type="component" value="Chromosome 12b"/>
</dbReference>
<dbReference type="Pfam" id="PF04844">
    <property type="entry name" value="Ovate"/>
    <property type="match status" value="1"/>
</dbReference>
<keyword evidence="10" id="KW-1185">Reference proteome</keyword>
<evidence type="ECO:0000256" key="7">
    <source>
        <dbReference type="SAM" id="MobiDB-lite"/>
    </source>
</evidence>
<evidence type="ECO:0000256" key="6">
    <source>
        <dbReference type="RuleBase" id="RU367028"/>
    </source>
</evidence>
<keyword evidence="4 6" id="KW-0804">Transcription</keyword>
<comment type="subcellular location">
    <subcellularLocation>
        <location evidence="1 6">Nucleus</location>
    </subcellularLocation>
</comment>
<feature type="region of interest" description="Disordered" evidence="7">
    <location>
        <begin position="131"/>
        <end position="158"/>
    </location>
</feature>
<dbReference type="EMBL" id="OZ075122">
    <property type="protein sequence ID" value="CAL4908436.1"/>
    <property type="molecule type" value="Genomic_DNA"/>
</dbReference>
<feature type="compositionally biased region" description="Low complexity" evidence="7">
    <location>
        <begin position="93"/>
        <end position="105"/>
    </location>
</feature>